<dbReference type="InterPro" id="IPR000907">
    <property type="entry name" value="LipOase"/>
</dbReference>
<proteinExistence type="predicted"/>
<keyword evidence="6" id="KW-1185">Reference proteome</keyword>
<comment type="caution">
    <text evidence="5">The sequence shown here is derived from an EMBL/GenBank/DDBJ whole genome shotgun (WGS) entry which is preliminary data.</text>
</comment>
<sequence>QLSQTPGPCSPIFLPSDDEWDWLLAKTWVRNADFYSHQLLTHLLRTHLFGEVFAIATLRHLPTCHPLFKLLMPHFHFTLHINTLARNVLINPGGLIDKGSGVTYEGLLLVVQRGLEQVTYTSLCLPDDIRHRGMSHVPNYHYRDDAMSLWEAIESFVTSIVTFYYGGDAAVSGDTELQAWVMDIFTNGFLGRTSSGVPSSLQTVAELIKFLTMVMFTCSAQHAAVNNGQVGHGPGTQRIPPAVLEPCWGHVPLPLLCAQEGCPHPEPMSMSHLSTCQKDRLLGQYPEEWFTEVEPRRLIRALQGRLEEIRDRIEERNHLAELRYNYLNPLETENSISI</sequence>
<dbReference type="GO" id="GO:0034440">
    <property type="term" value="P:lipid oxidation"/>
    <property type="evidence" value="ECO:0007669"/>
    <property type="project" value="InterPro"/>
</dbReference>
<reference evidence="5 6" key="1">
    <citation type="submission" date="2019-09" db="EMBL/GenBank/DDBJ databases">
        <title>Bird 10,000 Genomes (B10K) Project - Family phase.</title>
        <authorList>
            <person name="Zhang G."/>
        </authorList>
    </citation>
    <scope>NUCLEOTIDE SEQUENCE [LARGE SCALE GENOMIC DNA]</scope>
    <source>
        <strain evidence="5">B10K-DU-001-28</strain>
        <tissue evidence="5">Muscle</tissue>
    </source>
</reference>
<dbReference type="PROSITE" id="PS00081">
    <property type="entry name" value="LIPOXYGENASE_2"/>
    <property type="match status" value="1"/>
</dbReference>
<dbReference type="PANTHER" id="PTHR11771">
    <property type="entry name" value="LIPOXYGENASE"/>
    <property type="match status" value="1"/>
</dbReference>
<evidence type="ECO:0000256" key="2">
    <source>
        <dbReference type="ARBA" id="ARBA00022964"/>
    </source>
</evidence>
<feature type="domain" description="Lipoxygenase" evidence="4">
    <location>
        <begin position="1"/>
        <end position="338"/>
    </location>
</feature>
<dbReference type="GO" id="GO:0016702">
    <property type="term" value="F:oxidoreductase activity, acting on single donors with incorporation of molecular oxygen, incorporation of two atoms of oxygen"/>
    <property type="evidence" value="ECO:0007669"/>
    <property type="project" value="InterPro"/>
</dbReference>
<dbReference type="SUPFAM" id="SSF48484">
    <property type="entry name" value="Lipoxigenase"/>
    <property type="match status" value="1"/>
</dbReference>
<evidence type="ECO:0000256" key="1">
    <source>
        <dbReference type="ARBA" id="ARBA00022723"/>
    </source>
</evidence>
<dbReference type="PRINTS" id="PR00087">
    <property type="entry name" value="LIPOXYGENASE"/>
</dbReference>
<evidence type="ECO:0000313" key="5">
    <source>
        <dbReference type="EMBL" id="NXI02011.1"/>
    </source>
</evidence>
<keyword evidence="1" id="KW-0479">Metal-binding</keyword>
<dbReference type="Pfam" id="PF00305">
    <property type="entry name" value="Lipoxygenase"/>
    <property type="match status" value="1"/>
</dbReference>
<gene>
    <name evidence="5" type="primary">Alox8</name>
    <name evidence="5" type="ORF">PACPHI_R13969</name>
</gene>
<keyword evidence="3" id="KW-0560">Oxidoreductase</keyword>
<feature type="non-terminal residue" evidence="5">
    <location>
        <position position="1"/>
    </location>
</feature>
<protein>
    <submittedName>
        <fullName evidence="5">ALOX8 lipoxygenase</fullName>
    </submittedName>
</protein>
<evidence type="ECO:0000259" key="4">
    <source>
        <dbReference type="PROSITE" id="PS51393"/>
    </source>
</evidence>
<evidence type="ECO:0000256" key="3">
    <source>
        <dbReference type="ARBA" id="ARBA00023002"/>
    </source>
</evidence>
<dbReference type="PROSITE" id="PS51393">
    <property type="entry name" value="LIPOXYGENASE_3"/>
    <property type="match status" value="1"/>
</dbReference>
<dbReference type="EMBL" id="VWZT01011423">
    <property type="protein sequence ID" value="NXI02011.1"/>
    <property type="molecule type" value="Genomic_DNA"/>
</dbReference>
<dbReference type="GO" id="GO:0046872">
    <property type="term" value="F:metal ion binding"/>
    <property type="evidence" value="ECO:0007669"/>
    <property type="project" value="UniProtKB-KW"/>
</dbReference>
<dbReference type="Proteomes" id="UP000570547">
    <property type="component" value="Unassembled WGS sequence"/>
</dbReference>
<feature type="non-terminal residue" evidence="5">
    <location>
        <position position="338"/>
    </location>
</feature>
<keyword evidence="2" id="KW-0223">Dioxygenase</keyword>
<name>A0A7K9PTV7_9CORV</name>
<dbReference type="Gene3D" id="1.20.245.10">
    <property type="entry name" value="Lipoxygenase-1, Domain 5"/>
    <property type="match status" value="1"/>
</dbReference>
<dbReference type="InterPro" id="IPR013819">
    <property type="entry name" value="LipOase_C"/>
</dbReference>
<dbReference type="InterPro" id="IPR036226">
    <property type="entry name" value="LipOase_C_sf"/>
</dbReference>
<dbReference type="AlphaFoldDB" id="A0A7K9PTV7"/>
<dbReference type="InterPro" id="IPR020834">
    <property type="entry name" value="LipOase_CS"/>
</dbReference>
<accession>A0A7K9PTV7</accession>
<organism evidence="5 6">
    <name type="scientific">Pachycephala philippinensis</name>
    <name type="common">yellow-belllied whistler</name>
    <dbReference type="NCBI Taxonomy" id="449367"/>
    <lineage>
        <taxon>Eukaryota</taxon>
        <taxon>Metazoa</taxon>
        <taxon>Chordata</taxon>
        <taxon>Craniata</taxon>
        <taxon>Vertebrata</taxon>
        <taxon>Euteleostomi</taxon>
        <taxon>Archelosauria</taxon>
        <taxon>Archosauria</taxon>
        <taxon>Dinosauria</taxon>
        <taxon>Saurischia</taxon>
        <taxon>Theropoda</taxon>
        <taxon>Coelurosauria</taxon>
        <taxon>Aves</taxon>
        <taxon>Neognathae</taxon>
        <taxon>Neoaves</taxon>
        <taxon>Telluraves</taxon>
        <taxon>Australaves</taxon>
        <taxon>Passeriformes</taxon>
        <taxon>Corvoidea</taxon>
        <taxon>Pachycephalidae</taxon>
        <taxon>Pachycephala</taxon>
    </lineage>
</organism>
<evidence type="ECO:0000313" key="6">
    <source>
        <dbReference type="Proteomes" id="UP000570547"/>
    </source>
</evidence>